<dbReference type="Proteomes" id="UP000011115">
    <property type="component" value="Unassembled WGS sequence"/>
</dbReference>
<dbReference type="PANTHER" id="PTHR33180">
    <property type="entry name" value="PHOTOSYSTEM II CP43 REACTION CENTER PROTEIN"/>
    <property type="match status" value="1"/>
</dbReference>
<feature type="domain" description="Putative plant transposon protein" evidence="1">
    <location>
        <begin position="2"/>
        <end position="123"/>
    </location>
</feature>
<reference evidence="2" key="2">
    <citation type="submission" date="2015-06" db="UniProtKB">
        <authorList>
            <consortium name="EnsemblPlants"/>
        </authorList>
    </citation>
    <scope>IDENTIFICATION</scope>
    <source>
        <strain evidence="2">DM1-3 516 R44</strain>
    </source>
</reference>
<evidence type="ECO:0000313" key="3">
    <source>
        <dbReference type="Proteomes" id="UP000011115"/>
    </source>
</evidence>
<sequence>MVVRGKRVKCDNKEINAVLGMPTNIGDHCQYLIRTKKLEEMKKWLALLIADETPKWAAEGVLIEKKELNIDARFCFGFISSTIMPSQNESILRLDKATCLGCIIEETQINLGTINASEILMRASILRMGQLPCMIQIALTDVVTPLSTTIDTLAARIAVCERNQGSTEEVTTSKAAIAELGKEIDHINSTDVSISKDS</sequence>
<dbReference type="GO" id="GO:0009523">
    <property type="term" value="C:photosystem II"/>
    <property type="evidence" value="ECO:0000318"/>
    <property type="project" value="GO_Central"/>
</dbReference>
<dbReference type="Pfam" id="PF20167">
    <property type="entry name" value="Transposase_32"/>
    <property type="match status" value="1"/>
</dbReference>
<proteinExistence type="predicted"/>
<dbReference type="InParanoid" id="M1DCB8"/>
<organism evidence="2 3">
    <name type="scientific">Solanum tuberosum</name>
    <name type="common">Potato</name>
    <dbReference type="NCBI Taxonomy" id="4113"/>
    <lineage>
        <taxon>Eukaryota</taxon>
        <taxon>Viridiplantae</taxon>
        <taxon>Streptophyta</taxon>
        <taxon>Embryophyta</taxon>
        <taxon>Tracheophyta</taxon>
        <taxon>Spermatophyta</taxon>
        <taxon>Magnoliopsida</taxon>
        <taxon>eudicotyledons</taxon>
        <taxon>Gunneridae</taxon>
        <taxon>Pentapetalae</taxon>
        <taxon>asterids</taxon>
        <taxon>lamiids</taxon>
        <taxon>Solanales</taxon>
        <taxon>Solanaceae</taxon>
        <taxon>Solanoideae</taxon>
        <taxon>Solaneae</taxon>
        <taxon>Solanum</taxon>
    </lineage>
</organism>
<dbReference type="AlphaFoldDB" id="M1DCB8"/>
<name>M1DCB8_SOLTU</name>
<keyword evidence="3" id="KW-1185">Reference proteome</keyword>
<dbReference type="Gramene" id="PGSC0003DMT400086696">
    <property type="protein sequence ID" value="PGSC0003DMT400086696"/>
    <property type="gene ID" value="PGSC0003DMG400036267"/>
</dbReference>
<accession>M1DCB8</accession>
<dbReference type="GO" id="GO:0009579">
    <property type="term" value="C:thylakoid"/>
    <property type="evidence" value="ECO:0000318"/>
    <property type="project" value="GO_Central"/>
</dbReference>
<dbReference type="EnsemblPlants" id="PGSC0003DMT400086696">
    <property type="protein sequence ID" value="PGSC0003DMT400086696"/>
    <property type="gene ID" value="PGSC0003DMG400036267"/>
</dbReference>
<dbReference type="PaxDb" id="4113-PGSC0003DMT400086696"/>
<evidence type="ECO:0000259" key="1">
    <source>
        <dbReference type="Pfam" id="PF20167"/>
    </source>
</evidence>
<dbReference type="InterPro" id="IPR046796">
    <property type="entry name" value="Transposase_32_dom"/>
</dbReference>
<dbReference type="HOGENOM" id="CLU_1380233_0_0_1"/>
<evidence type="ECO:0000313" key="2">
    <source>
        <dbReference type="EnsemblPlants" id="PGSC0003DMT400086696"/>
    </source>
</evidence>
<protein>
    <recommendedName>
        <fullName evidence="1">Putative plant transposon protein domain-containing protein</fullName>
    </recommendedName>
</protein>
<reference evidence="3" key="1">
    <citation type="journal article" date="2011" name="Nature">
        <title>Genome sequence and analysis of the tuber crop potato.</title>
        <authorList>
            <consortium name="The Potato Genome Sequencing Consortium"/>
        </authorList>
    </citation>
    <scope>NUCLEOTIDE SEQUENCE [LARGE SCALE GENOMIC DNA]</scope>
    <source>
        <strain evidence="3">cv. DM1-3 516 R44</strain>
    </source>
</reference>
<dbReference type="PANTHER" id="PTHR33180:SF31">
    <property type="entry name" value="POLYPROTEIN PROTEIN"/>
    <property type="match status" value="1"/>
</dbReference>